<dbReference type="Proteomes" id="UP000507470">
    <property type="component" value="Unassembled WGS sequence"/>
</dbReference>
<sequence>MHIKTEQHHSEGILEDVVTMDTDTDLNKHEMNLALNRDVKLHVEYNCPKYDNHVTIKTEPRSPNSVNMGHLMADTDENLTGKSENQFIDMLEDNGNKVVKLESSLPDFDKNEMLKKEPDSSEYITDTEVNLPSEVFQQTANMMHIHHSTEPSGTSTNTLSLYKPGIGKQENRHVETGNGMPSLPITDTTVPENNNACTKTFTLFKPETGEVLIIKAEMNASIIESETEAGAEKLLEGESIVKEIDFEAAKTSKTHQREMKPQKSRPTKIRKMGYLLKEGEHFKIREDGVFKYKCLLCGKIFQYRNQFEKHAQTVHFKLPCYVDRSRLRVMTPEETWPCVRRMTSETDDLPDTYDVKITKKN</sequence>
<dbReference type="OrthoDB" id="10347458at2759"/>
<dbReference type="SUPFAM" id="SSF57667">
    <property type="entry name" value="beta-beta-alpha zinc fingers"/>
    <property type="match status" value="1"/>
</dbReference>
<dbReference type="PROSITE" id="PS50157">
    <property type="entry name" value="ZINC_FINGER_C2H2_2"/>
    <property type="match status" value="1"/>
</dbReference>
<evidence type="ECO:0000313" key="4">
    <source>
        <dbReference type="Proteomes" id="UP000507470"/>
    </source>
</evidence>
<evidence type="ECO:0000259" key="2">
    <source>
        <dbReference type="PROSITE" id="PS50157"/>
    </source>
</evidence>
<evidence type="ECO:0000256" key="1">
    <source>
        <dbReference type="PROSITE-ProRule" id="PRU00042"/>
    </source>
</evidence>
<dbReference type="InterPro" id="IPR036236">
    <property type="entry name" value="Znf_C2H2_sf"/>
</dbReference>
<keyword evidence="4" id="KW-1185">Reference proteome</keyword>
<keyword evidence="1" id="KW-0479">Metal-binding</keyword>
<keyword evidence="1" id="KW-0862">Zinc</keyword>
<accession>A0A6J8A6M9</accession>
<dbReference type="InterPro" id="IPR013087">
    <property type="entry name" value="Znf_C2H2_type"/>
</dbReference>
<name>A0A6J8A6M9_MYTCO</name>
<dbReference type="GO" id="GO:0008270">
    <property type="term" value="F:zinc ion binding"/>
    <property type="evidence" value="ECO:0007669"/>
    <property type="project" value="UniProtKB-KW"/>
</dbReference>
<reference evidence="3 4" key="1">
    <citation type="submission" date="2020-06" db="EMBL/GenBank/DDBJ databases">
        <authorList>
            <person name="Li R."/>
            <person name="Bekaert M."/>
        </authorList>
    </citation>
    <scope>NUCLEOTIDE SEQUENCE [LARGE SCALE GENOMIC DNA]</scope>
    <source>
        <strain evidence="4">wild</strain>
    </source>
</reference>
<dbReference type="SMART" id="SM00355">
    <property type="entry name" value="ZnF_C2H2"/>
    <property type="match status" value="1"/>
</dbReference>
<protein>
    <recommendedName>
        <fullName evidence="2">C2H2-type domain-containing protein</fullName>
    </recommendedName>
</protein>
<feature type="domain" description="C2H2-type" evidence="2">
    <location>
        <begin position="292"/>
        <end position="315"/>
    </location>
</feature>
<dbReference type="EMBL" id="CACVKT020000721">
    <property type="protein sequence ID" value="CAC5361974.1"/>
    <property type="molecule type" value="Genomic_DNA"/>
</dbReference>
<keyword evidence="1" id="KW-0863">Zinc-finger</keyword>
<dbReference type="AlphaFoldDB" id="A0A6J8A6M9"/>
<gene>
    <name evidence="3" type="ORF">MCOR_3898</name>
</gene>
<proteinExistence type="predicted"/>
<dbReference type="PROSITE" id="PS00028">
    <property type="entry name" value="ZINC_FINGER_C2H2_1"/>
    <property type="match status" value="1"/>
</dbReference>
<evidence type="ECO:0000313" key="3">
    <source>
        <dbReference type="EMBL" id="CAC5361974.1"/>
    </source>
</evidence>
<organism evidence="3 4">
    <name type="scientific">Mytilus coruscus</name>
    <name type="common">Sea mussel</name>
    <dbReference type="NCBI Taxonomy" id="42192"/>
    <lineage>
        <taxon>Eukaryota</taxon>
        <taxon>Metazoa</taxon>
        <taxon>Spiralia</taxon>
        <taxon>Lophotrochozoa</taxon>
        <taxon>Mollusca</taxon>
        <taxon>Bivalvia</taxon>
        <taxon>Autobranchia</taxon>
        <taxon>Pteriomorphia</taxon>
        <taxon>Mytilida</taxon>
        <taxon>Mytiloidea</taxon>
        <taxon>Mytilidae</taxon>
        <taxon>Mytilinae</taxon>
        <taxon>Mytilus</taxon>
    </lineage>
</organism>